<accession>A0AB38YID0</accession>
<evidence type="ECO:0000256" key="2">
    <source>
        <dbReference type="ARBA" id="ARBA00023015"/>
    </source>
</evidence>
<gene>
    <name evidence="6" type="ORF">NFC81_02130</name>
</gene>
<dbReference type="SMART" id="SM01134">
    <property type="entry name" value="DeoRC"/>
    <property type="match status" value="1"/>
</dbReference>
<dbReference type="PANTHER" id="PTHR30363">
    <property type="entry name" value="HTH-TYPE TRANSCRIPTIONAL REGULATOR SRLR-RELATED"/>
    <property type="match status" value="1"/>
</dbReference>
<dbReference type="EMBL" id="CP101717">
    <property type="protein sequence ID" value="WLD58605.1"/>
    <property type="molecule type" value="Genomic_DNA"/>
</dbReference>
<dbReference type="GO" id="GO:0003677">
    <property type="term" value="F:DNA binding"/>
    <property type="evidence" value="ECO:0007669"/>
    <property type="project" value="UniProtKB-KW"/>
</dbReference>
<dbReference type="InterPro" id="IPR036390">
    <property type="entry name" value="WH_DNA-bd_sf"/>
</dbReference>
<keyword evidence="4" id="KW-0804">Transcription</keyword>
<dbReference type="Gene3D" id="1.10.10.10">
    <property type="entry name" value="Winged helix-like DNA-binding domain superfamily/Winged helix DNA-binding domain"/>
    <property type="match status" value="1"/>
</dbReference>
<evidence type="ECO:0000256" key="4">
    <source>
        <dbReference type="ARBA" id="ARBA00023163"/>
    </source>
</evidence>
<evidence type="ECO:0000256" key="3">
    <source>
        <dbReference type="ARBA" id="ARBA00023125"/>
    </source>
</evidence>
<feature type="domain" description="HTH deoR-type" evidence="5">
    <location>
        <begin position="4"/>
        <end position="59"/>
    </location>
</feature>
<dbReference type="GO" id="GO:0003700">
    <property type="term" value="F:DNA-binding transcription factor activity"/>
    <property type="evidence" value="ECO:0007669"/>
    <property type="project" value="InterPro"/>
</dbReference>
<sequence length="256" mass="27907">MQPLNTRQQAILERLRAQQYLLIDELAEQMAVTPQTIRRDINDLCDKGLARRHHGGVGLPAGLHNTTLLEREHSEAEAKSALAEQVARHVPNSSSLFLGVGSTMVFVAQALRQHRDLRIITNNLAVARVLCDNPEIEVLVAGGSLRHSDQDVVGAATVGWLNQFRADAAVIGCGGIDLQFGVMDFTPEEAEISRVMAANASETLLAFDHSKWTRRALVKVFPLAQVDLIATDELSSERAARLAEARIHVLASAKTA</sequence>
<name>A0AB38YID0_9GAMM</name>
<dbReference type="SUPFAM" id="SSF46785">
    <property type="entry name" value="Winged helix' DNA-binding domain"/>
    <property type="match status" value="1"/>
</dbReference>
<dbReference type="RefSeq" id="WP_304995891.1">
    <property type="nucleotide sequence ID" value="NZ_CP101717.1"/>
</dbReference>
<dbReference type="SMART" id="SM00420">
    <property type="entry name" value="HTH_DEOR"/>
    <property type="match status" value="1"/>
</dbReference>
<keyword evidence="3 6" id="KW-0238">DNA-binding</keyword>
<dbReference type="InterPro" id="IPR037171">
    <property type="entry name" value="NagB/RpiA_transferase-like"/>
</dbReference>
<evidence type="ECO:0000256" key="1">
    <source>
        <dbReference type="ARBA" id="ARBA00022491"/>
    </source>
</evidence>
<dbReference type="Pfam" id="PF08220">
    <property type="entry name" value="HTH_DeoR"/>
    <property type="match status" value="1"/>
</dbReference>
<dbReference type="PRINTS" id="PR00037">
    <property type="entry name" value="HTHLACR"/>
</dbReference>
<dbReference type="Gene3D" id="3.40.50.1360">
    <property type="match status" value="1"/>
</dbReference>
<dbReference type="InterPro" id="IPR036388">
    <property type="entry name" value="WH-like_DNA-bd_sf"/>
</dbReference>
<dbReference type="SUPFAM" id="SSF100950">
    <property type="entry name" value="NagB/RpiA/CoA transferase-like"/>
    <property type="match status" value="1"/>
</dbReference>
<dbReference type="PROSITE" id="PS00894">
    <property type="entry name" value="HTH_DEOR_1"/>
    <property type="match status" value="1"/>
</dbReference>
<organism evidence="6">
    <name type="scientific">Salinispirillum sp. LH 10-3-1</name>
    <dbReference type="NCBI Taxonomy" id="2952525"/>
    <lineage>
        <taxon>Bacteria</taxon>
        <taxon>Pseudomonadati</taxon>
        <taxon>Pseudomonadota</taxon>
        <taxon>Gammaproteobacteria</taxon>
        <taxon>Oceanospirillales</taxon>
        <taxon>Saccharospirillaceae</taxon>
        <taxon>Salinispirillum</taxon>
    </lineage>
</organism>
<dbReference type="AlphaFoldDB" id="A0AB38YID0"/>
<protein>
    <submittedName>
        <fullName evidence="6">DeoR/GlpR family DNA-binding transcription regulator</fullName>
    </submittedName>
</protein>
<dbReference type="InterPro" id="IPR018356">
    <property type="entry name" value="Tscrpt_reg_HTH_DeoR_CS"/>
</dbReference>
<dbReference type="PROSITE" id="PS51000">
    <property type="entry name" value="HTH_DEOR_2"/>
    <property type="match status" value="1"/>
</dbReference>
<keyword evidence="1" id="KW-0678">Repressor</keyword>
<dbReference type="InterPro" id="IPR001034">
    <property type="entry name" value="DeoR_HTH"/>
</dbReference>
<evidence type="ECO:0000313" key="6">
    <source>
        <dbReference type="EMBL" id="WLD58605.1"/>
    </source>
</evidence>
<dbReference type="InterPro" id="IPR050313">
    <property type="entry name" value="Carb_Metab_HTH_regulators"/>
</dbReference>
<dbReference type="PANTHER" id="PTHR30363:SF4">
    <property type="entry name" value="GLYCEROL-3-PHOSPHATE REGULON REPRESSOR"/>
    <property type="match status" value="1"/>
</dbReference>
<dbReference type="InterPro" id="IPR014036">
    <property type="entry name" value="DeoR-like_C"/>
</dbReference>
<reference evidence="6" key="1">
    <citation type="submission" date="2022-07" db="EMBL/GenBank/DDBJ databases">
        <title>Complete genome sequence of Salinispirillum sp. LH10-3-1 capable of multiple carbohydrate inversion isolated from a soda lake.</title>
        <authorList>
            <person name="Liu J."/>
            <person name="Zhai Y."/>
            <person name="Zhang H."/>
            <person name="Yang H."/>
            <person name="Qu J."/>
            <person name="Li J."/>
        </authorList>
    </citation>
    <scope>NUCLEOTIDE SEQUENCE</scope>
    <source>
        <strain evidence="6">LH 10-3-1</strain>
    </source>
</reference>
<dbReference type="Pfam" id="PF00455">
    <property type="entry name" value="DeoRC"/>
    <property type="match status" value="1"/>
</dbReference>
<evidence type="ECO:0000259" key="5">
    <source>
        <dbReference type="PROSITE" id="PS51000"/>
    </source>
</evidence>
<keyword evidence="2" id="KW-0805">Transcription regulation</keyword>
<proteinExistence type="predicted"/>